<dbReference type="KEGG" id="cvr:CHLNCDRAFT_139819"/>
<organism evidence="2">
    <name type="scientific">Chlorella variabilis</name>
    <name type="common">Green alga</name>
    <dbReference type="NCBI Taxonomy" id="554065"/>
    <lineage>
        <taxon>Eukaryota</taxon>
        <taxon>Viridiplantae</taxon>
        <taxon>Chlorophyta</taxon>
        <taxon>core chlorophytes</taxon>
        <taxon>Trebouxiophyceae</taxon>
        <taxon>Chlorellales</taxon>
        <taxon>Chlorellaceae</taxon>
        <taxon>Chlorella clade</taxon>
        <taxon>Chlorella</taxon>
    </lineage>
</organism>
<dbReference type="InParanoid" id="E1ZUI4"/>
<proteinExistence type="predicted"/>
<keyword evidence="2" id="KW-1185">Reference proteome</keyword>
<protein>
    <submittedName>
        <fullName evidence="1">Expressed protein</fullName>
    </submittedName>
</protein>
<dbReference type="Proteomes" id="UP000008141">
    <property type="component" value="Unassembled WGS sequence"/>
</dbReference>
<name>E1ZUI4_CHLVA</name>
<dbReference type="EMBL" id="GL434038">
    <property type="protein sequence ID" value="EFN50511.1"/>
    <property type="molecule type" value="Genomic_DNA"/>
</dbReference>
<reference evidence="1 2" key="1">
    <citation type="journal article" date="2010" name="Plant Cell">
        <title>The Chlorella variabilis NC64A genome reveals adaptation to photosymbiosis, coevolution with viruses, and cryptic sex.</title>
        <authorList>
            <person name="Blanc G."/>
            <person name="Duncan G."/>
            <person name="Agarkova I."/>
            <person name="Borodovsky M."/>
            <person name="Gurnon J."/>
            <person name="Kuo A."/>
            <person name="Lindquist E."/>
            <person name="Lucas S."/>
            <person name="Pangilinan J."/>
            <person name="Polle J."/>
            <person name="Salamov A."/>
            <person name="Terry A."/>
            <person name="Yamada T."/>
            <person name="Dunigan D.D."/>
            <person name="Grigoriev I.V."/>
            <person name="Claverie J.M."/>
            <person name="Van Etten J.L."/>
        </authorList>
    </citation>
    <scope>NUCLEOTIDE SEQUENCE [LARGE SCALE GENOMIC DNA]</scope>
    <source>
        <strain evidence="1 2">NC64A</strain>
    </source>
</reference>
<accession>E1ZUI4</accession>
<dbReference type="AlphaFoldDB" id="E1ZUI4"/>
<dbReference type="GeneID" id="17349944"/>
<gene>
    <name evidence="1" type="ORF">CHLNCDRAFT_139819</name>
</gene>
<sequence>MNTRFVRLGLYKQPFKVPRSAILAFKKMIETDVAFPASAVKQYYGCGPLYVRHYVRNRFDYLKMIPYKKVGSGVRAAADEYELKYSILGTGYNVSVGVGPGWGGALCGRGRRCVAW</sequence>
<evidence type="ECO:0000313" key="2">
    <source>
        <dbReference type="Proteomes" id="UP000008141"/>
    </source>
</evidence>
<dbReference type="RefSeq" id="XP_005842643.1">
    <property type="nucleotide sequence ID" value="XM_005842586.1"/>
</dbReference>
<evidence type="ECO:0000313" key="1">
    <source>
        <dbReference type="EMBL" id="EFN50511.1"/>
    </source>
</evidence>